<evidence type="ECO:0000256" key="1">
    <source>
        <dbReference type="ARBA" id="ARBA00023015"/>
    </source>
</evidence>
<dbReference type="EMBL" id="CP139960">
    <property type="protein sequence ID" value="WQD38572.1"/>
    <property type="molecule type" value="Genomic_DNA"/>
</dbReference>
<dbReference type="PANTHER" id="PTHR38445">
    <property type="entry name" value="HTH-TYPE TRANSCRIPTIONAL REPRESSOR YTRA"/>
    <property type="match status" value="1"/>
</dbReference>
<sequence>MGTRTEKKLSITKDWHLSKVQQVADTIRKEIVKGGLKRDDQLPSINDFSRTYSVARDTVEKAYQILKDERYIVSIKGRGYFVKGIPAKKLRVLLVMNKISAYKKIVYNSFVKTLGDKAVVDLQIHHYRLDILKDIVETRMNQYDHFVIMPHFTHDTDPRKVLALLKSIPSGKLTILDKKVTGLDNPVEVYQDFENDIFEALISQPELINKYDNLVVILRSDEFHPREIIKGIRRFCRKYKKSFTVASGAEDLELHPATLYIETSESDLAHLMKKAKERRFKLAKDIGIISFNETVLKDLLQVTVVTTNFDKMGEAAAITLLNRYPQRTKVPFNFIKRKTV</sequence>
<dbReference type="SMART" id="SM00345">
    <property type="entry name" value="HTH_GNTR"/>
    <property type="match status" value="1"/>
</dbReference>
<dbReference type="InterPro" id="IPR028082">
    <property type="entry name" value="Peripla_BP_I"/>
</dbReference>
<dbReference type="Pfam" id="PF00392">
    <property type="entry name" value="GntR"/>
    <property type="match status" value="1"/>
</dbReference>
<evidence type="ECO:0000256" key="3">
    <source>
        <dbReference type="ARBA" id="ARBA00023163"/>
    </source>
</evidence>
<keyword evidence="2" id="KW-0238">DNA-binding</keyword>
<dbReference type="CDD" id="cd07377">
    <property type="entry name" value="WHTH_GntR"/>
    <property type="match status" value="1"/>
</dbReference>
<dbReference type="SUPFAM" id="SSF46785">
    <property type="entry name" value="Winged helix' DNA-binding domain"/>
    <property type="match status" value="1"/>
</dbReference>
<gene>
    <name evidence="5" type="ORF">U0035_00230</name>
</gene>
<accession>A0ABZ0W5Q9</accession>
<reference evidence="5 6" key="1">
    <citation type="submission" date="2023-12" db="EMBL/GenBank/DDBJ databases">
        <title>Genome sequencing and assembly of bacterial species from a model synthetic community.</title>
        <authorList>
            <person name="Hogle S.L."/>
        </authorList>
    </citation>
    <scope>NUCLEOTIDE SEQUENCE [LARGE SCALE GENOMIC DNA]</scope>
    <source>
        <strain evidence="5 6">HAMBI_3031</strain>
    </source>
</reference>
<keyword evidence="6" id="KW-1185">Reference proteome</keyword>
<dbReference type="Gene3D" id="1.10.10.10">
    <property type="entry name" value="Winged helix-like DNA-binding domain superfamily/Winged helix DNA-binding domain"/>
    <property type="match status" value="1"/>
</dbReference>
<dbReference type="Gene3D" id="3.40.50.2300">
    <property type="match status" value="1"/>
</dbReference>
<feature type="domain" description="HTH gntR-type" evidence="4">
    <location>
        <begin position="17"/>
        <end position="85"/>
    </location>
</feature>
<dbReference type="PANTHER" id="PTHR38445:SF10">
    <property type="entry name" value="GNTR-FAMILY TRANSCRIPTIONAL REGULATOR"/>
    <property type="match status" value="1"/>
</dbReference>
<dbReference type="InterPro" id="IPR036390">
    <property type="entry name" value="WH_DNA-bd_sf"/>
</dbReference>
<evidence type="ECO:0000259" key="4">
    <source>
        <dbReference type="PROSITE" id="PS50949"/>
    </source>
</evidence>
<dbReference type="PROSITE" id="PS50949">
    <property type="entry name" value="HTH_GNTR"/>
    <property type="match status" value="1"/>
</dbReference>
<evidence type="ECO:0000256" key="2">
    <source>
        <dbReference type="ARBA" id="ARBA00023125"/>
    </source>
</evidence>
<organism evidence="5 6">
    <name type="scientific">Niabella yanshanensis</name>
    <dbReference type="NCBI Taxonomy" id="577386"/>
    <lineage>
        <taxon>Bacteria</taxon>
        <taxon>Pseudomonadati</taxon>
        <taxon>Bacteroidota</taxon>
        <taxon>Chitinophagia</taxon>
        <taxon>Chitinophagales</taxon>
        <taxon>Chitinophagaceae</taxon>
        <taxon>Niabella</taxon>
    </lineage>
</organism>
<dbReference type="SUPFAM" id="SSF53822">
    <property type="entry name" value="Periplasmic binding protein-like I"/>
    <property type="match status" value="1"/>
</dbReference>
<evidence type="ECO:0000313" key="5">
    <source>
        <dbReference type="EMBL" id="WQD38572.1"/>
    </source>
</evidence>
<evidence type="ECO:0000313" key="6">
    <source>
        <dbReference type="Proteomes" id="UP001325680"/>
    </source>
</evidence>
<keyword evidence="3" id="KW-0804">Transcription</keyword>
<name>A0ABZ0W5Q9_9BACT</name>
<dbReference type="Proteomes" id="UP001325680">
    <property type="component" value="Chromosome"/>
</dbReference>
<dbReference type="InterPro" id="IPR000524">
    <property type="entry name" value="Tscrpt_reg_HTH_GntR"/>
</dbReference>
<dbReference type="InterPro" id="IPR036388">
    <property type="entry name" value="WH-like_DNA-bd_sf"/>
</dbReference>
<keyword evidence="1" id="KW-0805">Transcription regulation</keyword>
<proteinExistence type="predicted"/>
<dbReference type="RefSeq" id="WP_114791315.1">
    <property type="nucleotide sequence ID" value="NZ_CP139960.1"/>
</dbReference>
<protein>
    <submittedName>
        <fullName evidence="5">GntR family transcriptional regulator</fullName>
    </submittedName>
</protein>